<evidence type="ECO:0000256" key="9">
    <source>
        <dbReference type="ARBA" id="ARBA00032824"/>
    </source>
</evidence>
<evidence type="ECO:0000313" key="15">
    <source>
        <dbReference type="EMBL" id="ATC63765.1"/>
    </source>
</evidence>
<dbReference type="GO" id="GO:0045454">
    <property type="term" value="P:cell redox homeostasis"/>
    <property type="evidence" value="ECO:0007669"/>
    <property type="project" value="TreeGrafter"/>
</dbReference>
<dbReference type="AlphaFoldDB" id="A0A290Q506"/>
<feature type="chain" id="PRO_5013239481" description="thioredoxin-dependent peroxiredoxin" evidence="13">
    <location>
        <begin position="24"/>
        <end position="172"/>
    </location>
</feature>
<protein>
    <recommendedName>
        <fullName evidence="3">thioredoxin-dependent peroxiredoxin</fullName>
        <ecNumber evidence="3">1.11.1.24</ecNumber>
    </recommendedName>
    <alternativeName>
        <fullName evidence="9">Thioredoxin peroxidase</fullName>
    </alternativeName>
    <alternativeName>
        <fullName evidence="11">Thioredoxin-dependent peroxiredoxin Bcp</fullName>
    </alternativeName>
</protein>
<evidence type="ECO:0000256" key="11">
    <source>
        <dbReference type="ARBA" id="ARBA00042639"/>
    </source>
</evidence>
<dbReference type="PROSITE" id="PS51352">
    <property type="entry name" value="THIOREDOXIN_2"/>
    <property type="match status" value="1"/>
</dbReference>
<dbReference type="EMBL" id="CP023344">
    <property type="protein sequence ID" value="ATC63765.1"/>
    <property type="molecule type" value="Genomic_DNA"/>
</dbReference>
<feature type="domain" description="Thioredoxin" evidence="14">
    <location>
        <begin position="24"/>
        <end position="172"/>
    </location>
</feature>
<evidence type="ECO:0000256" key="12">
    <source>
        <dbReference type="ARBA" id="ARBA00049091"/>
    </source>
</evidence>
<sequence>MRKRLLLLTVSFLSLFSFSRAEALNVGDAAPGLSATTETGETLTLAEVYPKGFTLVYFYPKADTGGCTAQGCSLRDAYTELTKHGVTVIGVSTDSVEAQKKFKEKNNFPFTLLADTDKAVMKAFGQEPGVMGFASRQAFLINKEGKIVWRDLKASTKQQADDVLAALKQIGG</sequence>
<evidence type="ECO:0000256" key="13">
    <source>
        <dbReference type="SAM" id="SignalP"/>
    </source>
</evidence>
<evidence type="ECO:0000256" key="4">
    <source>
        <dbReference type="ARBA" id="ARBA00022559"/>
    </source>
</evidence>
<evidence type="ECO:0000256" key="8">
    <source>
        <dbReference type="ARBA" id="ARBA00023284"/>
    </source>
</evidence>
<dbReference type="GO" id="GO:0008379">
    <property type="term" value="F:thioredoxin peroxidase activity"/>
    <property type="evidence" value="ECO:0007669"/>
    <property type="project" value="TreeGrafter"/>
</dbReference>
<dbReference type="InterPro" id="IPR050924">
    <property type="entry name" value="Peroxiredoxin_BCP/PrxQ"/>
</dbReference>
<evidence type="ECO:0000313" key="16">
    <source>
        <dbReference type="Proteomes" id="UP000217265"/>
    </source>
</evidence>
<dbReference type="KEGG" id="vbh:CMV30_07255"/>
<dbReference type="PANTHER" id="PTHR42801">
    <property type="entry name" value="THIOREDOXIN-DEPENDENT PEROXIDE REDUCTASE"/>
    <property type="match status" value="1"/>
</dbReference>
<dbReference type="GO" id="GO:0034599">
    <property type="term" value="P:cellular response to oxidative stress"/>
    <property type="evidence" value="ECO:0007669"/>
    <property type="project" value="TreeGrafter"/>
</dbReference>
<dbReference type="Proteomes" id="UP000217265">
    <property type="component" value="Chromosome"/>
</dbReference>
<reference evidence="15 16" key="1">
    <citation type="submission" date="2017-09" db="EMBL/GenBank/DDBJ databases">
        <title>Complete genome sequence of Verrucomicrobial strain HZ-65, isolated from freshwater.</title>
        <authorList>
            <person name="Choi A."/>
        </authorList>
    </citation>
    <scope>NUCLEOTIDE SEQUENCE [LARGE SCALE GENOMIC DNA]</scope>
    <source>
        <strain evidence="15 16">HZ-65</strain>
    </source>
</reference>
<proteinExistence type="inferred from homology"/>
<dbReference type="PANTHER" id="PTHR42801:SF4">
    <property type="entry name" value="AHPC_TSA FAMILY PROTEIN"/>
    <property type="match status" value="1"/>
</dbReference>
<keyword evidence="4" id="KW-0575">Peroxidase</keyword>
<keyword evidence="6" id="KW-0560">Oxidoreductase</keyword>
<organism evidence="15 16">
    <name type="scientific">Nibricoccus aquaticus</name>
    <dbReference type="NCBI Taxonomy" id="2576891"/>
    <lineage>
        <taxon>Bacteria</taxon>
        <taxon>Pseudomonadati</taxon>
        <taxon>Verrucomicrobiota</taxon>
        <taxon>Opitutia</taxon>
        <taxon>Opitutales</taxon>
        <taxon>Opitutaceae</taxon>
        <taxon>Nibricoccus</taxon>
    </lineage>
</organism>
<evidence type="ECO:0000256" key="5">
    <source>
        <dbReference type="ARBA" id="ARBA00022862"/>
    </source>
</evidence>
<keyword evidence="5" id="KW-0049">Antioxidant</keyword>
<comment type="subunit">
    <text evidence="2">Monomer.</text>
</comment>
<evidence type="ECO:0000259" key="14">
    <source>
        <dbReference type="PROSITE" id="PS51352"/>
    </source>
</evidence>
<evidence type="ECO:0000256" key="7">
    <source>
        <dbReference type="ARBA" id="ARBA00023157"/>
    </source>
</evidence>
<dbReference type="FunFam" id="3.40.30.10:FF:000007">
    <property type="entry name" value="Thioredoxin-dependent thiol peroxidase"/>
    <property type="match status" value="1"/>
</dbReference>
<comment type="function">
    <text evidence="1">Thiol-specific peroxidase that catalyzes the reduction of hydrogen peroxide and organic hydroperoxides to water and alcohols, respectively. Plays a role in cell protection against oxidative stress by detoxifying peroxides and as sensor of hydrogen peroxide-mediated signaling events.</text>
</comment>
<dbReference type="Pfam" id="PF00578">
    <property type="entry name" value="AhpC-TSA"/>
    <property type="match status" value="1"/>
</dbReference>
<dbReference type="InterPro" id="IPR036249">
    <property type="entry name" value="Thioredoxin-like_sf"/>
</dbReference>
<accession>A0A290Q506</accession>
<keyword evidence="16" id="KW-1185">Reference proteome</keyword>
<dbReference type="OrthoDB" id="9812811at2"/>
<evidence type="ECO:0000256" key="6">
    <source>
        <dbReference type="ARBA" id="ARBA00023002"/>
    </source>
</evidence>
<dbReference type="Gene3D" id="3.40.30.10">
    <property type="entry name" value="Glutaredoxin"/>
    <property type="match status" value="1"/>
</dbReference>
<keyword evidence="7" id="KW-1015">Disulfide bond</keyword>
<evidence type="ECO:0000256" key="1">
    <source>
        <dbReference type="ARBA" id="ARBA00003330"/>
    </source>
</evidence>
<evidence type="ECO:0000256" key="2">
    <source>
        <dbReference type="ARBA" id="ARBA00011245"/>
    </source>
</evidence>
<dbReference type="InterPro" id="IPR000866">
    <property type="entry name" value="AhpC/TSA"/>
</dbReference>
<feature type="signal peptide" evidence="13">
    <location>
        <begin position="1"/>
        <end position="23"/>
    </location>
</feature>
<gene>
    <name evidence="15" type="ORF">CMV30_07255</name>
</gene>
<dbReference type="RefSeq" id="WP_096055397.1">
    <property type="nucleotide sequence ID" value="NZ_CP023344.1"/>
</dbReference>
<dbReference type="SUPFAM" id="SSF52833">
    <property type="entry name" value="Thioredoxin-like"/>
    <property type="match status" value="1"/>
</dbReference>
<evidence type="ECO:0000256" key="10">
    <source>
        <dbReference type="ARBA" id="ARBA00038489"/>
    </source>
</evidence>
<comment type="similarity">
    <text evidence="10">Belongs to the peroxiredoxin family. BCP/PrxQ subfamily.</text>
</comment>
<evidence type="ECO:0000256" key="3">
    <source>
        <dbReference type="ARBA" id="ARBA00013017"/>
    </source>
</evidence>
<keyword evidence="8" id="KW-0676">Redox-active center</keyword>
<dbReference type="CDD" id="cd03017">
    <property type="entry name" value="PRX_BCP"/>
    <property type="match status" value="1"/>
</dbReference>
<dbReference type="GO" id="GO:0005737">
    <property type="term" value="C:cytoplasm"/>
    <property type="evidence" value="ECO:0007669"/>
    <property type="project" value="TreeGrafter"/>
</dbReference>
<dbReference type="InterPro" id="IPR013766">
    <property type="entry name" value="Thioredoxin_domain"/>
</dbReference>
<dbReference type="EC" id="1.11.1.24" evidence="3"/>
<name>A0A290Q506_9BACT</name>
<comment type="catalytic activity">
    <reaction evidence="12">
        <text>a hydroperoxide + [thioredoxin]-dithiol = an alcohol + [thioredoxin]-disulfide + H2O</text>
        <dbReference type="Rhea" id="RHEA:62620"/>
        <dbReference type="Rhea" id="RHEA-COMP:10698"/>
        <dbReference type="Rhea" id="RHEA-COMP:10700"/>
        <dbReference type="ChEBI" id="CHEBI:15377"/>
        <dbReference type="ChEBI" id="CHEBI:29950"/>
        <dbReference type="ChEBI" id="CHEBI:30879"/>
        <dbReference type="ChEBI" id="CHEBI:35924"/>
        <dbReference type="ChEBI" id="CHEBI:50058"/>
        <dbReference type="EC" id="1.11.1.24"/>
    </reaction>
</comment>
<keyword evidence="13" id="KW-0732">Signal</keyword>